<feature type="region of interest" description="Disordered" evidence="16">
    <location>
        <begin position="6318"/>
        <end position="6499"/>
    </location>
</feature>
<evidence type="ECO:0000259" key="22">
    <source>
        <dbReference type="PROSITE" id="PS50853"/>
    </source>
</evidence>
<reference evidence="23" key="2">
    <citation type="submission" date="2025-08" db="UniProtKB">
        <authorList>
            <consortium name="Ensembl"/>
        </authorList>
    </citation>
    <scope>IDENTIFICATION</scope>
</reference>
<dbReference type="GO" id="GO:0005085">
    <property type="term" value="F:guanyl-nucleotide exchange factor activity"/>
    <property type="evidence" value="ECO:0007669"/>
    <property type="project" value="InterPro"/>
</dbReference>
<dbReference type="PANTHER" id="PTHR35971">
    <property type="entry name" value="SI:DKEY-31G6.6"/>
    <property type="match status" value="1"/>
</dbReference>
<evidence type="ECO:0000256" key="15">
    <source>
        <dbReference type="SAM" id="Coils"/>
    </source>
</evidence>
<feature type="region of interest" description="Disordered" evidence="16">
    <location>
        <begin position="6606"/>
        <end position="6742"/>
    </location>
</feature>
<feature type="domain" description="Fibronectin type-III" evidence="22">
    <location>
        <begin position="7437"/>
        <end position="7530"/>
    </location>
</feature>
<dbReference type="InterPro" id="IPR036028">
    <property type="entry name" value="SH3-like_dom_sf"/>
</dbReference>
<dbReference type="FunFam" id="3.30.200.20:FF:000424">
    <property type="entry name" value="obscurin isoform X5"/>
    <property type="match status" value="1"/>
</dbReference>
<feature type="domain" description="Ig-like" evidence="21">
    <location>
        <begin position="3946"/>
        <end position="4033"/>
    </location>
</feature>
<evidence type="ECO:0000259" key="17">
    <source>
        <dbReference type="PROSITE" id="PS50002"/>
    </source>
</evidence>
<dbReference type="InterPro" id="IPR000719">
    <property type="entry name" value="Prot_kinase_dom"/>
</dbReference>
<dbReference type="FunFam" id="2.60.40.10:FF:000380">
    <property type="entry name" value="obscurin isoform X3"/>
    <property type="match status" value="1"/>
</dbReference>
<dbReference type="GeneTree" id="ENSGT00940000154756"/>
<dbReference type="CDD" id="cd12025">
    <property type="entry name" value="SH3_Obscurin_like"/>
    <property type="match status" value="1"/>
</dbReference>
<feature type="domain" description="Ig-like" evidence="21">
    <location>
        <begin position="3769"/>
        <end position="3853"/>
    </location>
</feature>
<feature type="domain" description="Ig-like" evidence="21">
    <location>
        <begin position="2572"/>
        <end position="2656"/>
    </location>
</feature>
<dbReference type="GO" id="GO:0005524">
    <property type="term" value="F:ATP binding"/>
    <property type="evidence" value="ECO:0007669"/>
    <property type="project" value="UniProtKB-UniRule"/>
</dbReference>
<keyword evidence="15" id="KW-0175">Coiled coil</keyword>
<dbReference type="GO" id="GO:0005634">
    <property type="term" value="C:nucleus"/>
    <property type="evidence" value="ECO:0007669"/>
    <property type="project" value="UniProtKB-SubCell"/>
</dbReference>
<feature type="region of interest" description="Disordered" evidence="16">
    <location>
        <begin position="6223"/>
        <end position="6306"/>
    </location>
</feature>
<evidence type="ECO:0000256" key="6">
    <source>
        <dbReference type="ARBA" id="ARBA00022553"/>
    </source>
</evidence>
<dbReference type="FunFam" id="2.60.40.10:FF:000425">
    <property type="entry name" value="Myosin light chain kinase"/>
    <property type="match status" value="1"/>
</dbReference>
<feature type="compositionally biased region" description="Basic and acidic residues" evidence="16">
    <location>
        <begin position="6622"/>
        <end position="6631"/>
    </location>
</feature>
<feature type="compositionally biased region" description="Basic and acidic residues" evidence="16">
    <location>
        <begin position="6695"/>
        <end position="6718"/>
    </location>
</feature>
<dbReference type="SMART" id="SM00406">
    <property type="entry name" value="IGv"/>
    <property type="match status" value="11"/>
</dbReference>
<dbReference type="FunFam" id="2.60.40.10:FF:000214">
    <property type="entry name" value="titin isoform X1"/>
    <property type="match status" value="3"/>
</dbReference>
<feature type="domain" description="Ig-like" evidence="21">
    <location>
        <begin position="1072"/>
        <end position="1155"/>
    </location>
</feature>
<dbReference type="SMART" id="SM00060">
    <property type="entry name" value="FN3"/>
    <property type="match status" value="3"/>
</dbReference>
<dbReference type="InterPro" id="IPR052385">
    <property type="entry name" value="Obscurin/Obscurin-like_Reg"/>
</dbReference>
<evidence type="ECO:0000313" key="24">
    <source>
        <dbReference type="Proteomes" id="UP000016665"/>
    </source>
</evidence>
<feature type="domain" description="Ig-like" evidence="21">
    <location>
        <begin position="856"/>
        <end position="934"/>
    </location>
</feature>
<feature type="domain" description="Fibronectin type-III" evidence="22">
    <location>
        <begin position="4220"/>
        <end position="4314"/>
    </location>
</feature>
<feature type="domain" description="Ig-like" evidence="21">
    <location>
        <begin position="1251"/>
        <end position="1339"/>
    </location>
</feature>
<feature type="domain" description="Ig-like" evidence="21">
    <location>
        <begin position="3014"/>
        <end position="3098"/>
    </location>
</feature>
<dbReference type="FunFam" id="2.60.40.10:FF:000954">
    <property type="entry name" value="Obscurin, cytoskeletal calmodulin and titin-interacting RhoGEF"/>
    <property type="match status" value="1"/>
</dbReference>
<feature type="domain" description="Ig-like" evidence="21">
    <location>
        <begin position="5648"/>
        <end position="5738"/>
    </location>
</feature>
<feature type="domain" description="Ig-like" evidence="21">
    <location>
        <begin position="10"/>
        <end position="98"/>
    </location>
</feature>
<dbReference type="Pfam" id="PF00041">
    <property type="entry name" value="fn3"/>
    <property type="match status" value="2"/>
</dbReference>
<dbReference type="FunFam" id="2.60.40.10:FF:000032">
    <property type="entry name" value="palladin isoform X1"/>
    <property type="match status" value="2"/>
</dbReference>
<gene>
    <name evidence="23" type="primary">OBSCN</name>
</gene>
<dbReference type="InterPro" id="IPR008266">
    <property type="entry name" value="Tyr_kinase_AS"/>
</dbReference>
<evidence type="ECO:0000256" key="9">
    <source>
        <dbReference type="ARBA" id="ARBA00022777"/>
    </source>
</evidence>
<feature type="domain" description="Ig-like" evidence="21">
    <location>
        <begin position="338"/>
        <end position="421"/>
    </location>
</feature>
<keyword evidence="7" id="KW-0808">Transferase</keyword>
<feature type="domain" description="Ig-like" evidence="21">
    <location>
        <begin position="3589"/>
        <end position="3675"/>
    </location>
</feature>
<dbReference type="InterPro" id="IPR013783">
    <property type="entry name" value="Ig-like_fold"/>
</dbReference>
<evidence type="ECO:0000256" key="2">
    <source>
        <dbReference type="ARBA" id="ARBA00004496"/>
    </source>
</evidence>
<dbReference type="FunFam" id="2.60.40.10:FF:000773">
    <property type="entry name" value="obscurin isoform X4"/>
    <property type="match status" value="1"/>
</dbReference>
<reference evidence="23" key="3">
    <citation type="submission" date="2025-09" db="UniProtKB">
        <authorList>
            <consortium name="Ensembl"/>
        </authorList>
    </citation>
    <scope>IDENTIFICATION</scope>
</reference>
<dbReference type="Gene3D" id="2.30.29.30">
    <property type="entry name" value="Pleckstrin-homology domain (PH domain)/Phosphotyrosine-binding domain (PTB)"/>
    <property type="match status" value="1"/>
</dbReference>
<keyword evidence="14" id="KW-0067">ATP-binding</keyword>
<feature type="compositionally biased region" description="Pro residues" evidence="16">
    <location>
        <begin position="514"/>
        <end position="523"/>
    </location>
</feature>
<dbReference type="Gene3D" id="2.60.40.10">
    <property type="entry name" value="Immunoglobulins"/>
    <property type="match status" value="55"/>
</dbReference>
<feature type="domain" description="Ig-like" evidence="21">
    <location>
        <begin position="3413"/>
        <end position="3494"/>
    </location>
</feature>
<evidence type="ECO:0000256" key="11">
    <source>
        <dbReference type="ARBA" id="ARBA00023242"/>
    </source>
</evidence>
<protein>
    <submittedName>
        <fullName evidence="23">Obscurin, cytoskeletal calmodulin and titin-interacting RhoGEF</fullName>
    </submittedName>
</protein>
<feature type="domain" description="Ig-like" evidence="21">
    <location>
        <begin position="1354"/>
        <end position="1422"/>
    </location>
</feature>
<feature type="domain" description="Ig-like" evidence="21">
    <location>
        <begin position="256"/>
        <end position="334"/>
    </location>
</feature>
<feature type="domain" description="DH" evidence="19">
    <location>
        <begin position="5326"/>
        <end position="5511"/>
    </location>
</feature>
<evidence type="ECO:0000259" key="19">
    <source>
        <dbReference type="PROSITE" id="PS50010"/>
    </source>
</evidence>
<feature type="domain" description="Ig-like" evidence="21">
    <location>
        <begin position="4795"/>
        <end position="4884"/>
    </location>
</feature>
<feature type="domain" description="PH" evidence="18">
    <location>
        <begin position="5529"/>
        <end position="5638"/>
    </location>
</feature>
<dbReference type="InterPro" id="IPR036179">
    <property type="entry name" value="Ig-like_dom_sf"/>
</dbReference>
<dbReference type="Pfam" id="PF00612">
    <property type="entry name" value="IQ"/>
    <property type="match status" value="1"/>
</dbReference>
<feature type="domain" description="SH3" evidence="17">
    <location>
        <begin position="5233"/>
        <end position="5300"/>
    </location>
</feature>
<dbReference type="InterPro" id="IPR003599">
    <property type="entry name" value="Ig_sub"/>
</dbReference>
<feature type="domain" description="Ig-like" evidence="21">
    <location>
        <begin position="2837"/>
        <end position="2919"/>
    </location>
</feature>
<dbReference type="InterPro" id="IPR000219">
    <property type="entry name" value="DH_dom"/>
</dbReference>
<feature type="compositionally biased region" description="Low complexity" evidence="16">
    <location>
        <begin position="6226"/>
        <end position="6243"/>
    </location>
</feature>
<feature type="domain" description="Ig-like" evidence="21">
    <location>
        <begin position="3859"/>
        <end position="3942"/>
    </location>
</feature>
<dbReference type="InterPro" id="IPR011993">
    <property type="entry name" value="PH-like_dom_sf"/>
</dbReference>
<feature type="domain" description="Ig-like" evidence="21">
    <location>
        <begin position="5855"/>
        <end position="5943"/>
    </location>
</feature>
<feature type="region of interest" description="Disordered" evidence="16">
    <location>
        <begin position="6571"/>
        <end position="6590"/>
    </location>
</feature>
<feature type="domain" description="Protein kinase" evidence="20">
    <location>
        <begin position="7554"/>
        <end position="7806"/>
    </location>
</feature>
<feature type="region of interest" description="Disordered" evidence="16">
    <location>
        <begin position="7137"/>
        <end position="7164"/>
    </location>
</feature>
<evidence type="ECO:0000259" key="21">
    <source>
        <dbReference type="PROSITE" id="PS50835"/>
    </source>
</evidence>
<feature type="domain" description="Ig-like" evidence="21">
    <location>
        <begin position="1159"/>
        <end position="1247"/>
    </location>
</feature>
<evidence type="ECO:0000256" key="14">
    <source>
        <dbReference type="PROSITE-ProRule" id="PRU10141"/>
    </source>
</evidence>
<dbReference type="InterPro" id="IPR000048">
    <property type="entry name" value="IQ_motif_EF-hand-BS"/>
</dbReference>
<dbReference type="FunFam" id="1.10.510.10:FF:000912">
    <property type="entry name" value="obscurin isoform X1"/>
    <property type="match status" value="1"/>
</dbReference>
<feature type="domain" description="Ig-like" evidence="21">
    <location>
        <begin position="3680"/>
        <end position="3764"/>
    </location>
</feature>
<dbReference type="InterPro" id="IPR001452">
    <property type="entry name" value="SH3_domain"/>
</dbReference>
<dbReference type="FunFam" id="2.30.29.30:FF:000197">
    <property type="entry name" value="obscurin isoform X5"/>
    <property type="match status" value="1"/>
</dbReference>
<dbReference type="PANTHER" id="PTHR35971:SF4">
    <property type="entry name" value="OBSCURIN"/>
    <property type="match status" value="1"/>
</dbReference>
<feature type="domain" description="Ig-like" evidence="21">
    <location>
        <begin position="2127"/>
        <end position="2210"/>
    </location>
</feature>
<evidence type="ECO:0000256" key="13">
    <source>
        <dbReference type="PROSITE-ProRule" id="PRU00192"/>
    </source>
</evidence>
<keyword evidence="8" id="KW-0677">Repeat</keyword>
<dbReference type="SUPFAM" id="SSF48065">
    <property type="entry name" value="DBL homology domain (DH-domain)"/>
    <property type="match status" value="1"/>
</dbReference>
<feature type="binding site" evidence="14">
    <location>
        <position position="5990"/>
    </location>
    <ligand>
        <name>ATP</name>
        <dbReference type="ChEBI" id="CHEBI:30616"/>
    </ligand>
</feature>
<dbReference type="InterPro" id="IPR013106">
    <property type="entry name" value="Ig_V-set"/>
</dbReference>
<evidence type="ECO:0000256" key="10">
    <source>
        <dbReference type="ARBA" id="ARBA00023157"/>
    </source>
</evidence>
<dbReference type="InterPro" id="IPR003598">
    <property type="entry name" value="Ig_sub2"/>
</dbReference>
<dbReference type="PROSITE" id="PS00109">
    <property type="entry name" value="PROTEIN_KINASE_TYR"/>
    <property type="match status" value="1"/>
</dbReference>
<dbReference type="GO" id="GO:0004672">
    <property type="term" value="F:protein kinase activity"/>
    <property type="evidence" value="ECO:0007669"/>
    <property type="project" value="InterPro"/>
</dbReference>
<feature type="compositionally biased region" description="Polar residues" evidence="16">
    <location>
        <begin position="6381"/>
        <end position="6391"/>
    </location>
</feature>
<dbReference type="SUPFAM" id="SSF48726">
    <property type="entry name" value="Immunoglobulin"/>
    <property type="match status" value="52"/>
</dbReference>
<feature type="domain" description="Ig-like" evidence="21">
    <location>
        <begin position="110"/>
        <end position="203"/>
    </location>
</feature>
<feature type="domain" description="Ig-like" evidence="21">
    <location>
        <begin position="970"/>
        <end position="1059"/>
    </location>
</feature>
<feature type="domain" description="Ig-like" evidence="21">
    <location>
        <begin position="3501"/>
        <end position="3584"/>
    </location>
</feature>
<dbReference type="PROSITE" id="PS50096">
    <property type="entry name" value="IQ"/>
    <property type="match status" value="1"/>
</dbReference>
<feature type="compositionally biased region" description="Basic residues" evidence="16">
    <location>
        <begin position="6405"/>
        <end position="6417"/>
    </location>
</feature>
<feature type="domain" description="Ig-like" evidence="21">
    <location>
        <begin position="2926"/>
        <end position="3009"/>
    </location>
</feature>
<dbReference type="GO" id="GO:0045989">
    <property type="term" value="P:positive regulation of striated muscle contraction"/>
    <property type="evidence" value="ECO:0007669"/>
    <property type="project" value="UniProtKB-ARBA"/>
</dbReference>
<dbReference type="InterPro" id="IPR001849">
    <property type="entry name" value="PH_domain"/>
</dbReference>
<dbReference type="CDD" id="cd20971">
    <property type="entry name" value="IgI_1_Titin-A168_like"/>
    <property type="match status" value="1"/>
</dbReference>
<dbReference type="FunFam" id="2.60.40.10:FF:000502">
    <property type="entry name" value="obscurin-like protein 1 isoform X2"/>
    <property type="match status" value="1"/>
</dbReference>
<dbReference type="FunFam" id="2.60.40.10:FF:000866">
    <property type="entry name" value="Obscurin, cytoskeletal calmodulin and titin-interacting RhoGEF"/>
    <property type="match status" value="1"/>
</dbReference>
<feature type="domain" description="Ig-like" evidence="21">
    <location>
        <begin position="2304"/>
        <end position="2388"/>
    </location>
</feature>
<dbReference type="PROSITE" id="PS50853">
    <property type="entry name" value="FN3"/>
    <property type="match status" value="3"/>
</dbReference>
<keyword evidence="6" id="KW-0597">Phosphoprotein</keyword>
<dbReference type="FunFam" id="2.60.40.10:FF:001084">
    <property type="entry name" value="obscurin-like isoform X3"/>
    <property type="match status" value="1"/>
</dbReference>
<dbReference type="CDD" id="cd00096">
    <property type="entry name" value="Ig"/>
    <property type="match status" value="12"/>
</dbReference>
<dbReference type="PROSITE" id="PS50003">
    <property type="entry name" value="PH_DOMAIN"/>
    <property type="match status" value="1"/>
</dbReference>
<keyword evidence="12" id="KW-0393">Immunoglobulin domain</keyword>
<dbReference type="SUPFAM" id="SSF50729">
    <property type="entry name" value="PH domain-like"/>
    <property type="match status" value="1"/>
</dbReference>
<feature type="domain" description="Ig-like" evidence="21">
    <location>
        <begin position="1600"/>
        <end position="1693"/>
    </location>
</feature>
<evidence type="ECO:0000256" key="12">
    <source>
        <dbReference type="ARBA" id="ARBA00023319"/>
    </source>
</evidence>
<dbReference type="Gene3D" id="3.30.200.20">
    <property type="entry name" value="Phosphorylase Kinase, domain 1"/>
    <property type="match status" value="2"/>
</dbReference>
<feature type="compositionally biased region" description="Basic and acidic residues" evidence="16">
    <location>
        <begin position="6732"/>
        <end position="6742"/>
    </location>
</feature>
<dbReference type="InterPro" id="IPR055251">
    <property type="entry name" value="SOS1_NGEF_PH"/>
</dbReference>
<dbReference type="PROSITE" id="PS00107">
    <property type="entry name" value="PROTEIN_KINASE_ATP"/>
    <property type="match status" value="1"/>
</dbReference>
<feature type="domain" description="Ig-like" evidence="21">
    <location>
        <begin position="4573"/>
        <end position="4662"/>
    </location>
</feature>
<dbReference type="FunFam" id="2.60.40.10:FF:000421">
    <property type="entry name" value="LOW QUALITY PROTEIN: obscurin"/>
    <property type="match status" value="3"/>
</dbReference>
<dbReference type="FunFam" id="2.60.40.10:FF:000747">
    <property type="entry name" value="obscurin isoform X6"/>
    <property type="match status" value="1"/>
</dbReference>
<feature type="domain" description="Fibronectin type-III" evidence="22">
    <location>
        <begin position="520"/>
        <end position="615"/>
    </location>
</feature>
<feature type="compositionally biased region" description="Basic and acidic residues" evidence="16">
    <location>
        <begin position="6900"/>
        <end position="6912"/>
    </location>
</feature>
<evidence type="ECO:0000256" key="1">
    <source>
        <dbReference type="ARBA" id="ARBA00004123"/>
    </source>
</evidence>
<keyword evidence="9" id="KW-0418">Kinase</keyword>
<feature type="compositionally biased region" description="Low complexity" evidence="16">
    <location>
        <begin position="7137"/>
        <end position="7147"/>
    </location>
</feature>
<evidence type="ECO:0000256" key="4">
    <source>
        <dbReference type="ARBA" id="ARBA00022443"/>
    </source>
</evidence>
<keyword evidence="5" id="KW-0963">Cytoplasm</keyword>
<dbReference type="FunFam" id="2.60.40.10:FF:000107">
    <property type="entry name" value="Myosin, light chain kinase a"/>
    <property type="match status" value="3"/>
</dbReference>
<dbReference type="Pfam" id="PF22697">
    <property type="entry name" value="SOS1_NGEF_PH"/>
    <property type="match status" value="1"/>
</dbReference>
<sequence>MDYSSLCGVPRFLTRPKAFMVSVGKDATLSCQIVGNPIPVVSWEKDKLPVQSGGRFKTTEDGDLYRLTIYDLSLEDSGQYICRAKNTIGEAFAAVSIQVGQETTVTESAPYFIQKPSNIKVTLGEDAMFKCKVQGSPPLSVNWEKDGRYLRNKADAGRFQIESAGESNALTIQCAQLGDSGTYTCRAENLIGSASASAALVVEKHGSSNPGSSSLDSSCGKTASLLSHLQKRREEIRKMDSGRNAAFGALTRTCSVTEGKHAKLSCYVTGEPKPVIVWKKDNEVIVEGRRHVIYEDDQENFVLKILFCKQTDNGLYTCTASNLAGQTYSSVLVTVKEPTIPFKAKLKDLEVREKESATFQCEVPVAGTETAWFKEETKLQQSKKYNIEEEGTYRRLTVQNVTTDDDAVYICEMKEGSRTIAELSVQGNIIKKLPRKTAVFVKDTATFCVELDNDCQSVRWLKNREEVTDRISITRSGKQHTMTIRECRVEDAGEIAFLADESRTSTQFTVTTPKKPPTQPPADPVVKNKTETSVTLAWSPPRMDRPVPVDGYIVERKKLTGFTWVRCHESHVPSPELTVSNLPEEADYQFRVSAVNAYGQSPYLEFPGSLHLEPVLAVKNPLTTAEVAPGGDALFTVDLTKTCSGTWYLNGKVLQESETYIINRTQTTHTLVIKNVTKKDDGAEVKFVANDVETSTKMRVRGLTSLFDYVEKVSARLQEEAKLQAELSDTEATVRWLKDGKELKASEKYEFQTVGKRRVLKIRRAAEEDAGVYECVCEGDKMLYQLSVRGKGLPGLLCTRGAPIRGVCTICQRHQLCDNGITINNYCILTLINLRQGIDCFLFSTPDEAVTFVNKPKTTPEVSVSPSESLELVCEVSAAGGAVVWRKGQTELKQDQRTTIVSQGTQRRLIVRRVTQQDQGSYTCETKDDRTTFQVKVRGEKLPGIPKVEENSILSSITTENAVCDCWGFPTETEVVFTNKEKVQKEVKAALSENATLSCEVAQEKTEVKWYKDGKLISSSKKFKVESEGKSRRLVVGQVEKKDAGEYTCEAAGQKLTFRIHVTGGRLFILITERTSMSKEVKAALSENATLSCEVAQEKTEVKWYKDGKLITSSKKFKVESEGKSRRLVVGQVEKKDAGEYTCEAAGQKLTFRIDVTETEVVFTNKEKVQKEVKAALSENATLSCEVAQEKTEVKWYKDGKLISSSKKFKVESEGKSRRLVVGQVEKKDAGEYTCEAAGQKLTFRIDVPEPEVVFTNKEKVQKEVKAALSENATLSCEVAQEKTEVKWYKDGKLISSSKKFKVESEGKSRRLVVGQVEKKDAGEYTCEAAGQKLTFRIDVTEKVQKEVKAVLTESATLMCEVAQDATEVKWYKDGKLLVSSRKFKIETVGKSRRLVVEQLEKKDAGEYICEAAGQRLTFKLEPTGECSLCEPLIVQEHESITLTTSVTPETAAVRWFKDGTEIKASKKCVIKSEGASRTLTVAAAESTDSALYTCQTKHDKQEFRVQVKEIPVKFAKKLEAVKAEIGGSVSLSCELSHAKGKVTWSRNGVEIKPSKRFQIREEGIKRTLTITGIRAEDEGEYSCQSRDDKSSVTITPKPPRVVKFVTSLNSVVSEEGKEAVFKCSVSPGDAVVTWLRNGAKIEASKKYVISQKDSNHSLTITDLTLEDAAEITASAEGVESTANLRVREASISFMKKLEPKTVEERETVTLEVELTKPAEVKWMRNSIVLKPSDKIEIKAEGTKHTLVVKDISFADRGFYCCESPDDKTQAKINVESEFTCLGWRQLASPELESKFKRATDFSLQLACVTPFTGLSLSFPELPVRISKPLADVSVTQKLKATFECELSKPNANVKWFKDGKEIRQSKNIGIISQGNKRSLIIHKCEYEDQGTYTCQAAEDKTSATLKVHGKTYSLTYTRVHVEDAAEIKFVAEKAESRAQLTVKELPVKIVKPLRDKIALWKHRGVLECQVSRANAKVRWFKKDVEIHPGVKYEIVSEGVYRKLVINDADYEDEDTYTCDAFDDKTSANFFVEEQAINIVKELCDEDVTEPEEANFECETSIPSVKPAKWFLKGAALQAGRNIIMQQEGTIHRLTIIKTSVDMTGTIQFSIGKSKSTANLLVRDYHIQITRKLEDKTVLERHSVILSCDFRPSPKHVKWFKGQELLEPSEKYRIKRDQYSAELKIMKVKPEDAGVYKCRAGIAETEATLSVEARNVEVLKHLQDVEVEEDGSAVFSCELSHDDEDVEWFLNGTLLYTNNFNDIKSVGRCYTLTMKQVKPEDAGTVTMKSDKVSETVRLKVIEKPAVFMKSLDDIFGEERGVIKLECEVSKEKVKPVWKKDGVKITSSKKYEEIQSGKTLCLLIHDLEKTDAGLYTCDIGTDVAKSKVSVQELNIGITKRLKSTEIQEGEDCTFECILSHESIDDFNWTLNGRKVESGGRFKASNTGRKYTLSIKNVVPDDTGEVIFTARGLTSKASLVVKEKPTEVTKQLEDKTSPAGQDISLSCELSKADVNIRWYKDGKAIRKSQKYDLQQEGTRATLIIRDSTVKDSGEYTCETETSKTTARITVQEKPNYFIKELSDLKVDESGTAVFVCQSERAASSVVWRKGIAELRAGRKYEFTQKGQVLQLTIKNLEKSDSDTYSCDIGDAQSRAKLTVQGQKVLITEDLEDVTVLEGESAMFKCRISPVDYSRVQWFLDKTPLHTNELNEIQSQPGGYHLLTLKKLSLKDSGVITFEAGDKKTSASLVVKGKSIITTELVDSEVIEGEDVSLQCETSRSASKDGKSLRNSSKYNIRQQEGTVAELLIHDLEPKDAGDYSCLQGAGQQSLLTAHLSALPVRFKRELRNEEATESGTATLQCELSRPGGPVRWRKDGRELLPSGKYRMRREGRFVELVIQELELTDAGSYTCLCGEQESTAALRVNALPILFQEELMNKEATEGEAVTLHCKLSKPAPVEWKKGNVVLKPSEKYKVEQEGPFVELTIRDLDLADAGDYSCVCGDRQTTAALAVNVLPALFTKGLMDKEATEGKSVSLHCELNKAAANVDWKKGFKTLKPSDKYKMKREGVVAELIIQNLDTADAGNYSCVCGDQQTMAVLTVHALPAFFKEGLKNREATDGGTAALRCELSTVGVPVEWRKGEKALKPSEKYRMRQEDTAAELLIRDLQVEDTGEYSCVCGDQKTSAVLTVHALPALFKRDLVNVEGTENRTAVLQCELSKPALVEWRRGQEVLRPSEKYKMRLKDTTAELTIHSLEEGDAGDYTCVCGDKTTTASLTVHGKISGLTGIFCIIICDPPVGSQSALDPFCYFKMLWQDAPEITPSLPPHFKKELKNVEGTENGTATFCCELSKAGAAVAWRKGHKTLGTSDKFTVRCQGTVAELVIHDLALVRDAGEYSCVCGEQRTTAALAVHALPALFKEELRDEEAEEGEAVTLHCELTKPAPVEWKKGHTTLRPSEKYRMRQKDVTAELVIHSLSEGDAGDYTCVCGEQQCTASLAVHALPVLFKEELKDEEAQEGASVTLRCELTKEAPVQWKMGPKVLKASDKYQMRQSGTTAELVIPELEVKDAGDYTCVCGDQKTTATLTVHALPPVFKEELKDKEAEEGGEVSLLCELSKAAPVEWWKDQSILKPSGKYRMRQEGLKAELVIHEVAEEDAGDYSFYTCVCGEQQTTATLTVNALPITFKQPLQNEEFEEGSTARFCCELSKPCAAVEWRKGGVGLQPSQKYEMRQRGCLVELLIHNLRLEDTGEYSCDTGDQETRAALSVKALPVLFQKQLKDEEAEEGGAARLRCELTKENAAVEWRKGTVELFPCAKYEIKLSGRTAELVIHNVEPEDASDYTCDTGDQQSTAVLRVNALKPQLKQQLRNEEVEVGGTARLRCEISISKAEVEWRKDGALLQSSSKYEMWQDGTLRELRVHHLEPGDAGEYSCKAGDQTSSAKLTVKEPDVTIVSGLTDRVVAEGDDVTFRCQVSHQDARDVEWKLQDVALQNNEMNEISVEKGKIHTLTLRKVTEQDIGTVTFRVGPHTSTAELRVKGEATIVERLKDVAACEGEDAVFECRLSREAAQDAQWFLGDVPLQSNEMNEIRAQGTRHSLILRKVTLEDCGSITFKVGQHSSAAQLKVEVKGISLLGLENVEAMEGGEALFECYLSKPETYNYNWLIDDEPAKTTDNTEMVYFENGLRHILLLKNLTPQDSCRVTFMCSDAVTSAFLTVKALPEPPEEPAVLRQSSDSVTLSWHKPPGDGGQHILGYKVERKIPGVGWQSCSKALIQNTEFTVDGLAPGEPYRFRVSAISTAGASEAVHFPQMVTLGEDGHAPGRTARVARLECTLSSKTEEKVTWFKGKEQIKAGGRYEILSDGAKQILIIRGFKPEDQDSYTSPPASRAEELVDGHIQPSLPPEAAQEGDLHLLWEALAKKRRMSREPTLDSISEVPEEEEKLQKLRKEEAEMSHYYSEEYSTCDELARTGEADFSFTSSDDESRAGTPSLVNYLKKAGKKTISVTSKVQSSSTGKLWKQWETSTVETTVATTAAQPAEPELPDLDDPSMNKAAVKIQAAFKGYKVRKEIKQQECPVFTETFKDFSGEPGSTLHLECVAHSKTDMKVRWLKDGKELSDGRYYHIDSYSDGTCSLIIAGLDRKDAGRYTCEASNKFGKVSHSAQVVVGSTDSETESSSGSELDDAFRKAGRRLHRLFRAKISTEISDVEEELFVSADEGDIDVVDHQTYREDDQYIYIKFEIMSEAKTAATRFREMFGALGIPVEIDILEQGPKKIELRIGKIEPNFSFFSPTTPTSAPMFMTELQNQEVQDGYPVSFDCTVIGKPLPTVRWFKDGKAIEENDHYMINEDQEGCHQLIITAVVPTDMGVYRCLAENSMGVASTKAELRVDLTSTDYETAADATETSSYYSAKEYISSREQEESTTEEEQLPQIFDELHDIHVAPGASLAKFHLKVKGYPQPRLYWFKNGQPLKASDRILKTDRQEFHSLEIRDVTKADAGQYLIFVINSAGSAYSSARLVVRGGCCFILEPSKTDSHEQLIPPRFLERFTNKKVKKGASITLSVKVEGHPPPTITWMKEESREDILWIKPDTPGYKLASSNMHHSLILLDVKKKYRGAYTCIATNKAGQTFCAFCALMTNPNLAVKEAEVLTQEEGVPKSPISLADVGSEEFFQKLTSRISEMVSAKITQAKLRVPGAESDDESRTPSASPRHGRSRPSSIAQESSSESEDGDSRGEIFDVYMVTADYVPAAPDKETITLKEGQYVEVLDSAHPLKWLVRTKPTKSSPSRQGWVSPAYLDKKLKLSPEWGTTEIPEFPGEFVSEDEYKRKLSVLIQELLISEEDYIQDLQFLQTHHLRYTETCPNVPGAVASQKSTIFRNIDDIGRFHSSVFLRSLQSCDTDDDVAMCFIKHEAEFNKYIQYLVGRVQAESIVVSKAVQDFYKRYTDEFVTNEDPSQPLIPPLQHYLEKPINRIQQYQTIIKELIRNKARSSQNCTLLEQAYAIVSALTRRAENNLHVSLIENYPGTLESLGEPIRQGHFIVWEGAPGARMAWKGHKRHVFLFKNYIVICKPKRDTKTDTYSYIFKNIMKLNNIDVNDLVEGDDRAFEIWHEREDLVRKYLLQARTVNIKNSWVKEILGIQQRISEPIWIPPDFEEELADCTAELGETVKLACKVTGAPKPSISWYKDGKLVEVDPHHIIIEDPDGSCTLILDNLTGADTGQYMCFASSPAGNASTLGKILVQVPPRFVNKVRNAYLVEGEDVQFTCTVEGAPRPQIRWYKDGVLLKDTGKYQTFSEPRSGIVVLVVKNPSNEDMGHYECELMNRLGSAKSGAELYHHSAAALTQERRGDQAITIEGPPYMQVTIEDVQVNSGERAKFQAVIEGTPEPTVLWFKGTSLLPDSHRVHQGKEGTTYFLLVDNAALEDGGVYTCVAKNAGGEVLCKAELVVHQEGKKVATRRKLHSHYEVKQEIGRGCFSFVKRVVHKGNRVSCAAKFIPLRSKTRSRAHQERDILASLSHDRITRLLDEFETRKTLILILELYPFLCSFLKRLRSTGSFIKYLNLKICDFGFAQRITPVEPQYSKYGSPEFVAPEIVSQSPVSKATDIWAVGVITYLSLTCKSPFAGENDRKTLLNIQNGEISWTIPDVVHLSEDDFFNQWFSSNSTWQHNVPLEAAHFINTKQLKFIVARSKWQRSLMCYKSILVMRSIPEILERTHDNSSLAVSRHLIEESTSSSTSGSSSDNENSNFPQKRHFGSTPELHLPVFDAPSHPQPLKCEQEHPKSSIPPVKPTRRKYASMKAEVGHKSPTESKELMAGVLQEKEEGLLPSPREKPSQKSATAEPSSPRAPTDSTSLLHQGEKPDTSSSEKAGDGTEKPSACVPRQSVIKSTFYSQASELPARPPSSPGRELRRHLDRARRTLRKPGYSKVPLSGLREPLLEQFELEEEEAGGGEGGREGLVASLTKSASFEAARKPPHPAMAGASRSRSLDEYRPRASTSLREQGILEEDCDVLARESCPEGSDHCDTPAGPGKGCSAGTAEQGDVGRASRDCSGGKPSPSTRCEGNGCPAALIQVEGLPVSPQRSENRKRLLKKSKATEIEEDVECLEGKSPILTAQCSDGTAPSAPKHDRTESKSASDCAFQEGQESISTLTQSETTPKSSPLSRGGVCLPQESAPTHSHPELTGGSLLIKRSAPAPPWEEKRQKHSDEKTSAECELMEHESSAVPTEQTETDLLPVRKDKSEEIPGKSVPAAAVMLGKQPGALTAAEGVPQKLKIHTDVRSAVLEDAEAAVTGITRAHKKALVHLDTASAVLKGQHLVVPKIPPPGSVPALVSYGAQQALSKEKLAALRSEGSAATEAVSSLAHEGAEPQQVPEGRGSEPAALEGTHPARAASSPSTALPQRWEGENREHPEVSVHREVRSAVTASGRQAAGQAVAAPLPKAGHGVLEQHRAGILDGLQRDSSGALTVSQPGAAPASAYGLEYKEYPEDYGEGGGTALERDAGTAAPPLLRRDHGQELSHHRSSFYSDEESAVLEGLVDEMVSLSEEMNVWAESVSGEKGSRKHISPEREMLYKGSQAHTDTSFPSVQQAGRGEVAEQDDLAEPCLAVSEEPGLLEEQGAQTAPQECEHLEDLAFETCPSSRESVSSTESLDTANRPTRLPVTKDTGKHPEVSLVKIKDLSDETPSLGSGPQKFDISEVEPAYLNFSDLYDIVYFPFEFLSYKKPSPKPVPRRFMLLGERARSPPAGHLHKDKRLCIREQEDKNRKNRLEISGDSKAANLSPGLFKPYARSHSVEQSVEQSLKKKVKASVAHISRILKGKTSPEPEEGNYFPLFLDRFAAITRLSPWFVEELVDQAAAAGQCATLSCRTAALPSLHITWFRDGIPVQSSSRILISSTLKHFQLLTILSVNAEDFGIYTCVATNSLGSASTSCVIRKAEVPPSPPPPDIVEVYKDGVQLVWKPVETNTPVHYTVQCKSEDGEWTTLASDITDCCYYARNLPQGFIYHFRTACTSKAGTGPCSHPSAKVKITGKDHVAAPEEESELITPPEPFPTYQTYAFQTEIKRGRFSIVRQCREKVSGKTLAAKIIPYWQEDKQAVLLEYQVLRKLHHTNIAQLKGAYVSPRHLVLIQEMCVGPELLHALALRTWYSEVEVRDYLWQILSATEYLHAHNILHLDLRSENMIITEPNLLKLLDFGNAQFYAPDTFISMDKCSDYVETMAPELLTEQGALPQTDIWSIGITAFIMLSANYPVSSEAPCEFLRTARKGRLKLTRCYAGLSGGAVSFLQSTLCANPWGRPSASECLQSPWLQETGLDNRQQALVTFPTTKLRNFLMEREKKRGLLCSKYGLMVAQ</sequence>
<feature type="domain" description="Ig-like" evidence="21">
    <location>
        <begin position="1512"/>
        <end position="1596"/>
    </location>
</feature>
<feature type="domain" description="Ig-like" evidence="21">
    <location>
        <begin position="3103"/>
        <end position="3187"/>
    </location>
</feature>
<evidence type="ECO:0000256" key="16">
    <source>
        <dbReference type="SAM" id="MobiDB-lite"/>
    </source>
</evidence>
<feature type="coiled-coil region" evidence="15">
    <location>
        <begin position="5470"/>
        <end position="5497"/>
    </location>
</feature>
<feature type="domain" description="Ig-like" evidence="21">
    <location>
        <begin position="2483"/>
        <end position="2567"/>
    </location>
</feature>
<feature type="compositionally biased region" description="Polar residues" evidence="16">
    <location>
        <begin position="6640"/>
        <end position="6659"/>
    </location>
</feature>
<dbReference type="InterPro" id="IPR011009">
    <property type="entry name" value="Kinase-like_dom_sf"/>
</dbReference>
<evidence type="ECO:0000259" key="20">
    <source>
        <dbReference type="PROSITE" id="PS50011"/>
    </source>
</evidence>
<dbReference type="GO" id="GO:0060298">
    <property type="term" value="P:positive regulation of sarcomere organization"/>
    <property type="evidence" value="ECO:0007669"/>
    <property type="project" value="UniProtKB-ARBA"/>
</dbReference>
<dbReference type="InterPro" id="IPR003961">
    <property type="entry name" value="FN3_dom"/>
</dbReference>
<reference evidence="23 24" key="1">
    <citation type="journal article" date="2012" name="Nature">
        <title>The genomic landscape of species divergence in Ficedula flycatchers.</title>
        <authorList>
            <person name="Ellegren H."/>
            <person name="Smeds L."/>
            <person name="Burri R."/>
            <person name="Olason P.I."/>
            <person name="Backstrom N."/>
            <person name="Kawakami T."/>
            <person name="Kunstner A."/>
            <person name="Makinen H."/>
            <person name="Nadachowska-Brzyska K."/>
            <person name="Qvarnstrom A."/>
            <person name="Uebbing S."/>
            <person name="Wolf J.B."/>
        </authorList>
    </citation>
    <scope>NUCLEOTIDE SEQUENCE [LARGE SCALE GENOMIC DNA]</scope>
</reference>
<dbReference type="Gene3D" id="1.10.510.10">
    <property type="entry name" value="Transferase(Phosphotransferase) domain 1"/>
    <property type="match status" value="2"/>
</dbReference>
<feature type="compositionally biased region" description="Basic and acidic residues" evidence="16">
    <location>
        <begin position="6512"/>
        <end position="6521"/>
    </location>
</feature>
<dbReference type="GO" id="GO:0055013">
    <property type="term" value="P:cardiac muscle cell development"/>
    <property type="evidence" value="ECO:0007669"/>
    <property type="project" value="UniProtKB-ARBA"/>
</dbReference>
<feature type="compositionally biased region" description="Basic and acidic residues" evidence="16">
    <location>
        <begin position="6318"/>
        <end position="6330"/>
    </location>
</feature>
<dbReference type="CDD" id="cd00063">
    <property type="entry name" value="FN3"/>
    <property type="match status" value="2"/>
</dbReference>
<dbReference type="FunFam" id="2.60.40.10:FF:000228">
    <property type="entry name" value="obscurin isoform X4"/>
    <property type="match status" value="12"/>
</dbReference>
<feature type="compositionally biased region" description="Low complexity" evidence="16">
    <location>
        <begin position="5213"/>
        <end position="5222"/>
    </location>
</feature>
<accession>A0A803VN30</accession>
<keyword evidence="4 13" id="KW-0728">SH3 domain</keyword>
<organism evidence="23 24">
    <name type="scientific">Ficedula albicollis</name>
    <name type="common">Collared flycatcher</name>
    <name type="synonym">Muscicapa albicollis</name>
    <dbReference type="NCBI Taxonomy" id="59894"/>
    <lineage>
        <taxon>Eukaryota</taxon>
        <taxon>Metazoa</taxon>
        <taxon>Chordata</taxon>
        <taxon>Craniata</taxon>
        <taxon>Vertebrata</taxon>
        <taxon>Euteleostomi</taxon>
        <taxon>Archelosauria</taxon>
        <taxon>Archosauria</taxon>
        <taxon>Dinosauria</taxon>
        <taxon>Saurischia</taxon>
        <taxon>Theropoda</taxon>
        <taxon>Coelurosauria</taxon>
        <taxon>Aves</taxon>
        <taxon>Neognathae</taxon>
        <taxon>Neoaves</taxon>
        <taxon>Telluraves</taxon>
        <taxon>Australaves</taxon>
        <taxon>Passeriformes</taxon>
        <taxon>Muscicapidae</taxon>
        <taxon>Ficedula</taxon>
    </lineage>
</organism>
<feature type="domain" description="Protein kinase" evidence="20">
    <location>
        <begin position="5961"/>
        <end position="6198"/>
    </location>
</feature>
<dbReference type="Ensembl" id="ENSFALT00000033611.1">
    <property type="protein sequence ID" value="ENSFALP00000024136.1"/>
    <property type="gene ID" value="ENSFALG00000001046.2"/>
</dbReference>
<proteinExistence type="inferred from homology"/>
<feature type="domain" description="Ig-like" evidence="21">
    <location>
        <begin position="5742"/>
        <end position="5832"/>
    </location>
</feature>
<dbReference type="FunFam" id="2.60.40.10:FF:000523">
    <property type="entry name" value="obscurin isoform X4"/>
    <property type="match status" value="1"/>
</dbReference>
<feature type="domain" description="Ig-like" evidence="21">
    <location>
        <begin position="7343"/>
        <end position="7432"/>
    </location>
</feature>
<evidence type="ECO:0000256" key="8">
    <source>
        <dbReference type="ARBA" id="ARBA00022737"/>
    </source>
</evidence>
<dbReference type="FunFam" id="1.20.900.10:FF:000027">
    <property type="entry name" value="Obscurin, cytoskeletal calmodulin and titin-interacting RhoGEF"/>
    <property type="match status" value="1"/>
</dbReference>
<dbReference type="Pfam" id="PF00621">
    <property type="entry name" value="RhoGEF"/>
    <property type="match status" value="1"/>
</dbReference>
<dbReference type="SMART" id="SM00325">
    <property type="entry name" value="RhoGEF"/>
    <property type="match status" value="1"/>
</dbReference>
<feature type="domain" description="Ig-like" evidence="21">
    <location>
        <begin position="5039"/>
        <end position="5128"/>
    </location>
</feature>
<name>A0A803VN30_FICAL</name>
<dbReference type="GO" id="GO:0003007">
    <property type="term" value="P:heart morphogenesis"/>
    <property type="evidence" value="ECO:0007669"/>
    <property type="project" value="UniProtKB-ARBA"/>
</dbReference>
<dbReference type="PROSITE" id="PS50010">
    <property type="entry name" value="DH_2"/>
    <property type="match status" value="1"/>
</dbReference>
<feature type="domain" description="Ig-like" evidence="21">
    <location>
        <begin position="3316"/>
        <end position="3408"/>
    </location>
</feature>
<dbReference type="InterPro" id="IPR017441">
    <property type="entry name" value="Protein_kinase_ATP_BS"/>
</dbReference>
<feature type="region of interest" description="Disordered" evidence="16">
    <location>
        <begin position="6853"/>
        <end position="6912"/>
    </location>
</feature>
<dbReference type="InterPro" id="IPR035899">
    <property type="entry name" value="DBL_dom_sf"/>
</dbReference>
<dbReference type="Proteomes" id="UP000016665">
    <property type="component" value="Chromosome 2"/>
</dbReference>
<evidence type="ECO:0000256" key="5">
    <source>
        <dbReference type="ARBA" id="ARBA00022490"/>
    </source>
</evidence>
<dbReference type="InterPro" id="IPR007110">
    <property type="entry name" value="Ig-like_dom"/>
</dbReference>
<feature type="region of interest" description="Disordered" evidence="16">
    <location>
        <begin position="5189"/>
        <end position="5231"/>
    </location>
</feature>
<feature type="region of interest" description="Disordered" evidence="16">
    <location>
        <begin position="506"/>
        <end position="527"/>
    </location>
</feature>
<feature type="region of interest" description="Disordered" evidence="16">
    <location>
        <begin position="6512"/>
        <end position="6562"/>
    </location>
</feature>
<keyword evidence="10" id="KW-1015">Disulfide bond</keyword>
<dbReference type="SMART" id="SM00015">
    <property type="entry name" value="IQ"/>
    <property type="match status" value="1"/>
</dbReference>
<dbReference type="PROSITE" id="PS50011">
    <property type="entry name" value="PROTEIN_KINASE_DOM"/>
    <property type="match status" value="2"/>
</dbReference>
<feature type="domain" description="Ig-like" evidence="21">
    <location>
        <begin position="3192"/>
        <end position="3275"/>
    </location>
</feature>
<dbReference type="SMART" id="SM00409">
    <property type="entry name" value="IG"/>
    <property type="match status" value="51"/>
</dbReference>
<comment type="subcellular location">
    <subcellularLocation>
        <location evidence="2">Cytoplasm</location>
    </subcellularLocation>
    <subcellularLocation>
        <location evidence="1">Nucleus</location>
    </subcellularLocation>
</comment>
<evidence type="ECO:0000313" key="23">
    <source>
        <dbReference type="Ensembl" id="ENSFALP00000024136.1"/>
    </source>
</evidence>
<dbReference type="SMART" id="SM00233">
    <property type="entry name" value="PH"/>
    <property type="match status" value="1"/>
</dbReference>
<dbReference type="GO" id="GO:0005737">
    <property type="term" value="C:cytoplasm"/>
    <property type="evidence" value="ECO:0007669"/>
    <property type="project" value="UniProtKB-SubCell"/>
</dbReference>
<feature type="domain" description="Ig-like" evidence="21">
    <location>
        <begin position="1820"/>
        <end position="1907"/>
    </location>
</feature>
<dbReference type="SUPFAM" id="SSF50044">
    <property type="entry name" value="SH3-domain"/>
    <property type="match status" value="1"/>
</dbReference>
<feature type="domain" description="Ig-like" evidence="21">
    <location>
        <begin position="1720"/>
        <end position="1780"/>
    </location>
</feature>
<dbReference type="InterPro" id="IPR035526">
    <property type="entry name" value="Obscurin_SH3"/>
</dbReference>
<dbReference type="PROSITE" id="PS50002">
    <property type="entry name" value="SH3"/>
    <property type="match status" value="1"/>
</dbReference>
<evidence type="ECO:0000256" key="7">
    <source>
        <dbReference type="ARBA" id="ARBA00022679"/>
    </source>
</evidence>
<dbReference type="SMART" id="SM00408">
    <property type="entry name" value="IGc2"/>
    <property type="match status" value="44"/>
</dbReference>
<feature type="domain" description="Ig-like" evidence="21">
    <location>
        <begin position="4927"/>
        <end position="5016"/>
    </location>
</feature>
<dbReference type="Gene3D" id="2.30.30.40">
    <property type="entry name" value="SH3 Domains"/>
    <property type="match status" value="1"/>
</dbReference>
<dbReference type="FunFam" id="2.60.40.10:FF:001652">
    <property type="entry name" value="Uncharacterized protein"/>
    <property type="match status" value="4"/>
</dbReference>
<evidence type="ECO:0000256" key="3">
    <source>
        <dbReference type="ARBA" id="ARBA00006692"/>
    </source>
</evidence>
<evidence type="ECO:0000259" key="18">
    <source>
        <dbReference type="PROSITE" id="PS50003"/>
    </source>
</evidence>
<comment type="similarity">
    <text evidence="3">Belongs to the protein kinase superfamily. CAMK Ser/Thr protein kinase family.</text>
</comment>
<keyword evidence="14" id="KW-0547">Nucleotide-binding</keyword>
<dbReference type="InterPro" id="IPR036116">
    <property type="entry name" value="FN3_sf"/>
</dbReference>
<dbReference type="PROSITE" id="PS50835">
    <property type="entry name" value="IG_LIKE"/>
    <property type="match status" value="44"/>
</dbReference>
<feature type="domain" description="Ig-like" evidence="21">
    <location>
        <begin position="4306"/>
        <end position="4379"/>
    </location>
</feature>
<dbReference type="FunFam" id="2.60.40.10:FF:000050">
    <property type="entry name" value="Titin isoform B"/>
    <property type="match status" value="3"/>
</dbReference>
<feature type="compositionally biased region" description="Basic and acidic residues" evidence="16">
    <location>
        <begin position="6297"/>
        <end position="6306"/>
    </location>
</feature>
<keyword evidence="24" id="KW-1185">Reference proteome</keyword>
<feature type="domain" description="Ig-like" evidence="21">
    <location>
        <begin position="1947"/>
        <end position="2038"/>
    </location>
</feature>
<keyword evidence="11" id="KW-0539">Nucleus</keyword>
<dbReference type="CDD" id="cd14110">
    <property type="entry name" value="STKc_obscurin_rpt2"/>
    <property type="match status" value="1"/>
</dbReference>
<feature type="domain" description="Ig-like" evidence="21">
    <location>
        <begin position="1423"/>
        <end position="1507"/>
    </location>
</feature>
<dbReference type="SUPFAM" id="SSF56112">
    <property type="entry name" value="Protein kinase-like (PK-like)"/>
    <property type="match status" value="2"/>
</dbReference>
<dbReference type="CDD" id="cd23767">
    <property type="entry name" value="IQCD"/>
    <property type="match status" value="1"/>
</dbReference>
<dbReference type="Pfam" id="PF00069">
    <property type="entry name" value="Pkinase"/>
    <property type="match status" value="3"/>
</dbReference>
<dbReference type="Gene3D" id="1.20.900.10">
    <property type="entry name" value="Dbl homology (DH) domain"/>
    <property type="match status" value="1"/>
</dbReference>
<dbReference type="InterPro" id="IPR013098">
    <property type="entry name" value="Ig_I-set"/>
</dbReference>
<dbReference type="SUPFAM" id="SSF49265">
    <property type="entry name" value="Fibronectin type III"/>
    <property type="match status" value="3"/>
</dbReference>
<feature type="domain" description="Ig-like" evidence="21">
    <location>
        <begin position="2660"/>
        <end position="2819"/>
    </location>
</feature>
<feature type="domain" description="Ig-like" evidence="21">
    <location>
        <begin position="719"/>
        <end position="787"/>
    </location>
</feature>
<dbReference type="Pfam" id="PF07679">
    <property type="entry name" value="I-set"/>
    <property type="match status" value="48"/>
</dbReference>